<evidence type="ECO:0000259" key="4">
    <source>
        <dbReference type="PROSITE" id="PS51084"/>
    </source>
</evidence>
<dbReference type="InterPro" id="IPR011146">
    <property type="entry name" value="HIT-like"/>
</dbReference>
<organism evidence="5 6">
    <name type="scientific">Candidatus Magasanikbacteria bacterium RIFOXYD2_FULL_36_9</name>
    <dbReference type="NCBI Taxonomy" id="1798707"/>
    <lineage>
        <taxon>Bacteria</taxon>
        <taxon>Candidatus Magasanikiibacteriota</taxon>
    </lineage>
</organism>
<evidence type="ECO:0000256" key="1">
    <source>
        <dbReference type="PIRSR" id="PIRSR601310-1"/>
    </source>
</evidence>
<comment type="caution">
    <text evidence="5">The sequence shown here is derived from an EMBL/GenBank/DDBJ whole genome shotgun (WGS) entry which is preliminary data.</text>
</comment>
<dbReference type="EMBL" id="MFRC01000015">
    <property type="protein sequence ID" value="OGH89967.1"/>
    <property type="molecule type" value="Genomic_DNA"/>
</dbReference>
<dbReference type="Proteomes" id="UP000178490">
    <property type="component" value="Unassembled WGS sequence"/>
</dbReference>
<feature type="domain" description="HIT" evidence="4">
    <location>
        <begin position="4"/>
        <end position="111"/>
    </location>
</feature>
<dbReference type="PANTHER" id="PTHR46648:SF1">
    <property type="entry name" value="ADENOSINE 5'-MONOPHOSPHORAMIDASE HNT1"/>
    <property type="match status" value="1"/>
</dbReference>
<dbReference type="AlphaFoldDB" id="A0A1F6P1D6"/>
<evidence type="ECO:0000313" key="6">
    <source>
        <dbReference type="Proteomes" id="UP000178490"/>
    </source>
</evidence>
<dbReference type="PROSITE" id="PS51084">
    <property type="entry name" value="HIT_2"/>
    <property type="match status" value="1"/>
</dbReference>
<dbReference type="InterPro" id="IPR001310">
    <property type="entry name" value="Histidine_triad_HIT"/>
</dbReference>
<dbReference type="PROSITE" id="PS00892">
    <property type="entry name" value="HIT_1"/>
    <property type="match status" value="1"/>
</dbReference>
<dbReference type="Gene3D" id="3.30.428.10">
    <property type="entry name" value="HIT-like"/>
    <property type="match status" value="1"/>
</dbReference>
<feature type="active site" description="Tele-AMP-histidine intermediate" evidence="1">
    <location>
        <position position="98"/>
    </location>
</feature>
<name>A0A1F6P1D6_9BACT</name>
<dbReference type="SUPFAM" id="SSF54197">
    <property type="entry name" value="HIT-like"/>
    <property type="match status" value="1"/>
</dbReference>
<accession>A0A1F6P1D6</accession>
<evidence type="ECO:0000313" key="5">
    <source>
        <dbReference type="EMBL" id="OGH89967.1"/>
    </source>
</evidence>
<evidence type="ECO:0000256" key="3">
    <source>
        <dbReference type="PROSITE-ProRule" id="PRU00464"/>
    </source>
</evidence>
<dbReference type="PRINTS" id="PR00332">
    <property type="entry name" value="HISTRIAD"/>
</dbReference>
<gene>
    <name evidence="5" type="ORF">A2537_01735</name>
</gene>
<dbReference type="InterPro" id="IPR019808">
    <property type="entry name" value="Histidine_triad_CS"/>
</dbReference>
<dbReference type="GO" id="GO:0003824">
    <property type="term" value="F:catalytic activity"/>
    <property type="evidence" value="ECO:0007669"/>
    <property type="project" value="InterPro"/>
</dbReference>
<proteinExistence type="predicted"/>
<feature type="short sequence motif" description="Histidine triad motif" evidence="2 3">
    <location>
        <begin position="96"/>
        <end position="100"/>
    </location>
</feature>
<dbReference type="InterPro" id="IPR036265">
    <property type="entry name" value="HIT-like_sf"/>
</dbReference>
<dbReference type="PANTHER" id="PTHR46648">
    <property type="entry name" value="HIT FAMILY PROTEIN 1"/>
    <property type="match status" value="1"/>
</dbReference>
<reference evidence="5 6" key="1">
    <citation type="journal article" date="2016" name="Nat. Commun.">
        <title>Thousands of microbial genomes shed light on interconnected biogeochemical processes in an aquifer system.</title>
        <authorList>
            <person name="Anantharaman K."/>
            <person name="Brown C.T."/>
            <person name="Hug L.A."/>
            <person name="Sharon I."/>
            <person name="Castelle C.J."/>
            <person name="Probst A.J."/>
            <person name="Thomas B.C."/>
            <person name="Singh A."/>
            <person name="Wilkins M.J."/>
            <person name="Karaoz U."/>
            <person name="Brodie E.L."/>
            <person name="Williams K.H."/>
            <person name="Hubbard S.S."/>
            <person name="Banfield J.F."/>
        </authorList>
    </citation>
    <scope>NUCLEOTIDE SEQUENCE [LARGE SCALE GENOMIC DNA]</scope>
</reference>
<sequence>MDCIFCKIINKEIPNYTVYEDENVLAFLDIFPHAMGHTVVIPKKHFDTPLEMSEAEFINYSIGLKKALEQVEKILKPAGFNVGWNQKSAGGQVVPHLHTHILPRYEGDGGGSMHSIVKNSGDKMVKEVSELFIGKK</sequence>
<dbReference type="Pfam" id="PF01230">
    <property type="entry name" value="HIT"/>
    <property type="match status" value="1"/>
</dbReference>
<protein>
    <recommendedName>
        <fullName evidence="4">HIT domain-containing protein</fullName>
    </recommendedName>
</protein>
<evidence type="ECO:0000256" key="2">
    <source>
        <dbReference type="PIRSR" id="PIRSR601310-3"/>
    </source>
</evidence>
<dbReference type="GO" id="GO:0009117">
    <property type="term" value="P:nucleotide metabolic process"/>
    <property type="evidence" value="ECO:0007669"/>
    <property type="project" value="TreeGrafter"/>
</dbReference>